<dbReference type="OrthoDB" id="3038990at2759"/>
<name>A0A8H5BUF9_9AGAR</name>
<dbReference type="AlphaFoldDB" id="A0A8H5BUF9"/>
<feature type="transmembrane region" description="Helical" evidence="1">
    <location>
        <begin position="135"/>
        <end position="158"/>
    </location>
</feature>
<feature type="transmembrane region" description="Helical" evidence="1">
    <location>
        <begin position="67"/>
        <end position="91"/>
    </location>
</feature>
<evidence type="ECO:0000313" key="2">
    <source>
        <dbReference type="EMBL" id="KAF5329251.1"/>
    </source>
</evidence>
<dbReference type="Proteomes" id="UP000567179">
    <property type="component" value="Unassembled WGS sequence"/>
</dbReference>
<protein>
    <recommendedName>
        <fullName evidence="4">Transmembrane protein</fullName>
    </recommendedName>
</protein>
<accession>A0A8H5BUF9</accession>
<evidence type="ECO:0000313" key="3">
    <source>
        <dbReference type="Proteomes" id="UP000567179"/>
    </source>
</evidence>
<gene>
    <name evidence="2" type="ORF">D9619_009371</name>
</gene>
<feature type="transmembrane region" description="Helical" evidence="1">
    <location>
        <begin position="103"/>
        <end position="123"/>
    </location>
</feature>
<dbReference type="EMBL" id="JAACJJ010000002">
    <property type="protein sequence ID" value="KAF5329251.1"/>
    <property type="molecule type" value="Genomic_DNA"/>
</dbReference>
<evidence type="ECO:0000256" key="1">
    <source>
        <dbReference type="SAM" id="Phobius"/>
    </source>
</evidence>
<keyword evidence="1" id="KW-1133">Transmembrane helix</keyword>
<sequence length="253" mass="28188">MITPALITDAAQSTSENPFAQLALLPVHQVREHFTCSYVVIGSISVFVWDVLSHLRDDYHILTKHRFTLPTFVYILSRLSTLLYLIGYTIIQTTPLGHCNIAIRLATSLLTIALPATQLLLFLHVRAIYATERVIVWFFTLLWLSTFVSTVIAVVSISGINIGSTDYCTPATLARVNIATIVTPLVNDTLLFVALVVRIMGTSTQDADTCQLKDKFRTALFGTSIPRLAKTLLQNGQQYFLQVPILSFRWSGN</sequence>
<evidence type="ECO:0008006" key="4">
    <source>
        <dbReference type="Google" id="ProtNLM"/>
    </source>
</evidence>
<proteinExistence type="predicted"/>
<feature type="transmembrane region" description="Helical" evidence="1">
    <location>
        <begin position="178"/>
        <end position="197"/>
    </location>
</feature>
<organism evidence="2 3">
    <name type="scientific">Psilocybe cf. subviscida</name>
    <dbReference type="NCBI Taxonomy" id="2480587"/>
    <lineage>
        <taxon>Eukaryota</taxon>
        <taxon>Fungi</taxon>
        <taxon>Dikarya</taxon>
        <taxon>Basidiomycota</taxon>
        <taxon>Agaricomycotina</taxon>
        <taxon>Agaricomycetes</taxon>
        <taxon>Agaricomycetidae</taxon>
        <taxon>Agaricales</taxon>
        <taxon>Agaricineae</taxon>
        <taxon>Strophariaceae</taxon>
        <taxon>Psilocybe</taxon>
    </lineage>
</organism>
<reference evidence="2 3" key="1">
    <citation type="journal article" date="2020" name="ISME J.">
        <title>Uncovering the hidden diversity of litter-decomposition mechanisms in mushroom-forming fungi.</title>
        <authorList>
            <person name="Floudas D."/>
            <person name="Bentzer J."/>
            <person name="Ahren D."/>
            <person name="Johansson T."/>
            <person name="Persson P."/>
            <person name="Tunlid A."/>
        </authorList>
    </citation>
    <scope>NUCLEOTIDE SEQUENCE [LARGE SCALE GENOMIC DNA]</scope>
    <source>
        <strain evidence="2 3">CBS 101986</strain>
    </source>
</reference>
<keyword evidence="1" id="KW-0812">Transmembrane</keyword>
<comment type="caution">
    <text evidence="2">The sequence shown here is derived from an EMBL/GenBank/DDBJ whole genome shotgun (WGS) entry which is preliminary data.</text>
</comment>
<keyword evidence="1" id="KW-0472">Membrane</keyword>
<keyword evidence="3" id="KW-1185">Reference proteome</keyword>